<evidence type="ECO:0000313" key="2">
    <source>
        <dbReference type="EMBL" id="AFK42636.1"/>
    </source>
</evidence>
<sequence length="104" mass="11966">MLCTTPNRKHNHHPLSTTAPENCLPYLVLLFLCLMTHPLHQEMPPCVVIPYLEKLAYLRSPSSSVTSYRMVEPDFQCMPSQILNNETTHQQQLAFSLLSRNLFP</sequence>
<protein>
    <submittedName>
        <fullName evidence="2">Uncharacterized protein</fullName>
    </submittedName>
</protein>
<name>I3SQU4_LOTJA</name>
<proteinExistence type="evidence at transcript level"/>
<reference evidence="2" key="1">
    <citation type="submission" date="2012-05" db="EMBL/GenBank/DDBJ databases">
        <authorList>
            <person name="Krishnakumar V."/>
            <person name="Cheung F."/>
            <person name="Xiao Y."/>
            <person name="Chan A."/>
            <person name="Moskal W.A."/>
            <person name="Town C.D."/>
        </authorList>
    </citation>
    <scope>NUCLEOTIDE SEQUENCE</scope>
</reference>
<feature type="chain" id="PRO_5003679611" evidence="1">
    <location>
        <begin position="42"/>
        <end position="104"/>
    </location>
</feature>
<evidence type="ECO:0000256" key="1">
    <source>
        <dbReference type="SAM" id="SignalP"/>
    </source>
</evidence>
<feature type="signal peptide" evidence="1">
    <location>
        <begin position="1"/>
        <end position="41"/>
    </location>
</feature>
<dbReference type="EMBL" id="BT142842">
    <property type="protein sequence ID" value="AFK42636.1"/>
    <property type="molecule type" value="mRNA"/>
</dbReference>
<accession>I3SQU4</accession>
<organism evidence="2">
    <name type="scientific">Lotus japonicus</name>
    <name type="common">Lotus corniculatus var. japonicus</name>
    <dbReference type="NCBI Taxonomy" id="34305"/>
    <lineage>
        <taxon>Eukaryota</taxon>
        <taxon>Viridiplantae</taxon>
        <taxon>Streptophyta</taxon>
        <taxon>Embryophyta</taxon>
        <taxon>Tracheophyta</taxon>
        <taxon>Spermatophyta</taxon>
        <taxon>Magnoliopsida</taxon>
        <taxon>eudicotyledons</taxon>
        <taxon>Gunneridae</taxon>
        <taxon>Pentapetalae</taxon>
        <taxon>rosids</taxon>
        <taxon>fabids</taxon>
        <taxon>Fabales</taxon>
        <taxon>Fabaceae</taxon>
        <taxon>Papilionoideae</taxon>
        <taxon>50 kb inversion clade</taxon>
        <taxon>NPAAA clade</taxon>
        <taxon>Hologalegina</taxon>
        <taxon>robinioid clade</taxon>
        <taxon>Loteae</taxon>
        <taxon>Lotus</taxon>
    </lineage>
</organism>
<dbReference type="AlphaFoldDB" id="I3SQU4"/>
<keyword evidence="1" id="KW-0732">Signal</keyword>